<feature type="domain" description="Fe-containing alcohol dehydrogenase-like C-terminal" evidence="6">
    <location>
        <begin position="186"/>
        <end position="381"/>
    </location>
</feature>
<dbReference type="Pfam" id="PF25137">
    <property type="entry name" value="ADH_Fe_C"/>
    <property type="match status" value="1"/>
</dbReference>
<dbReference type="Gene3D" id="3.40.50.1970">
    <property type="match status" value="1"/>
</dbReference>
<comment type="cofactor">
    <cofactor evidence="1">
        <name>Fe cation</name>
        <dbReference type="ChEBI" id="CHEBI:24875"/>
    </cofactor>
</comment>
<feature type="domain" description="Alcohol dehydrogenase iron-type/glycerol dehydrogenase GldA" evidence="5">
    <location>
        <begin position="11"/>
        <end position="174"/>
    </location>
</feature>
<dbReference type="Proteomes" id="UP001139701">
    <property type="component" value="Unassembled WGS sequence"/>
</dbReference>
<dbReference type="RefSeq" id="WP_241571222.1">
    <property type="nucleotide sequence ID" value="NZ_JAKUML010000008.1"/>
</dbReference>
<dbReference type="CDD" id="cd08193">
    <property type="entry name" value="HVD"/>
    <property type="match status" value="1"/>
</dbReference>
<dbReference type="InterPro" id="IPR039697">
    <property type="entry name" value="Alcohol_dehydrogenase_Fe"/>
</dbReference>
<dbReference type="PANTHER" id="PTHR11496">
    <property type="entry name" value="ALCOHOL DEHYDROGENASE"/>
    <property type="match status" value="1"/>
</dbReference>
<dbReference type="SUPFAM" id="SSF56796">
    <property type="entry name" value="Dehydroquinate synthase-like"/>
    <property type="match status" value="1"/>
</dbReference>
<dbReference type="InterPro" id="IPR056798">
    <property type="entry name" value="ADH_Fe_C"/>
</dbReference>
<proteinExistence type="inferred from homology"/>
<dbReference type="InterPro" id="IPR001670">
    <property type="entry name" value="ADH_Fe/GldA"/>
</dbReference>
<sequence>MSGFVFQTVSNLIVGIDSLSQMNEECRRLNMRNIMVVTDHGLVAQGIAKQVTDQIQTNYQLYTDVQADPPEHVVLSAVEFAKQSKVDGVIGLGGGSAMDVAKLIAVLAHPKQSQSLQSMYGVNQVQAPRLPLIQIPTTAGTGSEVTPIAIVTTGETTKSGVVSPILYADTAILDASLTVNLPTHITAATGIDAMVHAIESYTSKHKKNPYSDLLAIQALKLLNQALPVALKFPQDLEARQQMLFGAMLAGQAFANAPVAAVHALAYPLGGHCHLSHGHSNALVLCEVLKFNAPVTETLYAELMQAINPNAKGSTSELCQQFINHMQNICAQSGLKLKLSELDIAEDLLDTLAHDAMLQTRLLQNNPRELSETDALAIYHAVF</sequence>
<evidence type="ECO:0000256" key="2">
    <source>
        <dbReference type="ARBA" id="ARBA00007358"/>
    </source>
</evidence>
<dbReference type="AlphaFoldDB" id="A0A9X1WWN8"/>
<evidence type="ECO:0000259" key="5">
    <source>
        <dbReference type="Pfam" id="PF00465"/>
    </source>
</evidence>
<keyword evidence="8" id="KW-1185">Reference proteome</keyword>
<dbReference type="GO" id="GO:0004022">
    <property type="term" value="F:alcohol dehydrogenase (NAD+) activity"/>
    <property type="evidence" value="ECO:0007669"/>
    <property type="project" value="TreeGrafter"/>
</dbReference>
<dbReference type="FunFam" id="3.40.50.1970:FF:000003">
    <property type="entry name" value="Alcohol dehydrogenase, iron-containing"/>
    <property type="match status" value="1"/>
</dbReference>
<evidence type="ECO:0000259" key="6">
    <source>
        <dbReference type="Pfam" id="PF25137"/>
    </source>
</evidence>
<evidence type="ECO:0000313" key="8">
    <source>
        <dbReference type="Proteomes" id="UP001139701"/>
    </source>
</evidence>
<organism evidence="7 8">
    <name type="scientific">Acinetobacter sedimenti</name>
    <dbReference type="NCBI Taxonomy" id="2919922"/>
    <lineage>
        <taxon>Bacteria</taxon>
        <taxon>Pseudomonadati</taxon>
        <taxon>Pseudomonadota</taxon>
        <taxon>Gammaproteobacteria</taxon>
        <taxon>Moraxellales</taxon>
        <taxon>Moraxellaceae</taxon>
        <taxon>Acinetobacter</taxon>
    </lineage>
</organism>
<keyword evidence="3" id="KW-0560">Oxidoreductase</keyword>
<keyword evidence="4" id="KW-0520">NAD</keyword>
<evidence type="ECO:0000256" key="1">
    <source>
        <dbReference type="ARBA" id="ARBA00001962"/>
    </source>
</evidence>
<evidence type="ECO:0000313" key="7">
    <source>
        <dbReference type="EMBL" id="MCJ8146539.1"/>
    </source>
</evidence>
<dbReference type="FunFam" id="1.20.1090.10:FF:000001">
    <property type="entry name" value="Aldehyde-alcohol dehydrogenase"/>
    <property type="match status" value="1"/>
</dbReference>
<comment type="similarity">
    <text evidence="2">Belongs to the iron-containing alcohol dehydrogenase family.</text>
</comment>
<dbReference type="Gene3D" id="1.20.1090.10">
    <property type="entry name" value="Dehydroquinate synthase-like - alpha domain"/>
    <property type="match status" value="1"/>
</dbReference>
<name>A0A9X1WWN8_9GAMM</name>
<evidence type="ECO:0000256" key="4">
    <source>
        <dbReference type="ARBA" id="ARBA00023027"/>
    </source>
</evidence>
<dbReference type="PROSITE" id="PS00913">
    <property type="entry name" value="ADH_IRON_1"/>
    <property type="match status" value="1"/>
</dbReference>
<accession>A0A9X1WWN8</accession>
<gene>
    <name evidence="7" type="ORF">MKI79_06435</name>
</gene>
<dbReference type="PANTHER" id="PTHR11496:SF102">
    <property type="entry name" value="ALCOHOL DEHYDROGENASE 4"/>
    <property type="match status" value="1"/>
</dbReference>
<dbReference type="Pfam" id="PF00465">
    <property type="entry name" value="Fe-ADH"/>
    <property type="match status" value="1"/>
</dbReference>
<comment type="caution">
    <text evidence="7">The sequence shown here is derived from an EMBL/GenBank/DDBJ whole genome shotgun (WGS) entry which is preliminary data.</text>
</comment>
<dbReference type="GO" id="GO:0046872">
    <property type="term" value="F:metal ion binding"/>
    <property type="evidence" value="ECO:0007669"/>
    <property type="project" value="InterPro"/>
</dbReference>
<dbReference type="InterPro" id="IPR018211">
    <property type="entry name" value="ADH_Fe_CS"/>
</dbReference>
<protein>
    <submittedName>
        <fullName evidence="7">Iron-containing alcohol dehydrogenase</fullName>
    </submittedName>
</protein>
<dbReference type="EMBL" id="JAKUML010000008">
    <property type="protein sequence ID" value="MCJ8146539.1"/>
    <property type="molecule type" value="Genomic_DNA"/>
</dbReference>
<evidence type="ECO:0000256" key="3">
    <source>
        <dbReference type="ARBA" id="ARBA00023002"/>
    </source>
</evidence>
<reference evidence="7" key="1">
    <citation type="submission" date="2022-02" db="EMBL/GenBank/DDBJ databases">
        <title>Acinetobacter A3.8 sp. nov., isolated from Sediment (Zhairuo Island).</title>
        <authorList>
            <person name="Zheng K."/>
        </authorList>
    </citation>
    <scope>NUCLEOTIDE SEQUENCE</scope>
    <source>
        <strain evidence="7">A3.8</strain>
    </source>
</reference>